<accession>Q4ZAG6</accession>
<dbReference type="Proteomes" id="UP000001463">
    <property type="component" value="Segment"/>
</dbReference>
<sequence length="267" mass="28852">MFRSPSFLTVTLTIGLLFSFMLCCTSFVIWPSTLGVKLSLNPSVNVEPNSLVNVLPKLVAITLACDTAKPLPKPLPPPCPLTNEVTESHADEIASPTALTTLCAALATPSATLPINSAPAFKKSLKKLLILSSAFFMPSPTFETTLLNPSATLLAKLVTVFQILETHSEPFVIIKFSACPIFSATLEATRLNQLVTLFQILLTKLVIVLHICDQLVPNIESVRFITPVKKPMIDSQTDCMYCQIVSSTLVTVVLIVSQAPEKSPVSN</sequence>
<proteinExistence type="predicted"/>
<name>Q4ZAG6_9CAUD</name>
<protein>
    <submittedName>
        <fullName evidence="2">ORF015</fullName>
    </submittedName>
</protein>
<evidence type="ECO:0000313" key="3">
    <source>
        <dbReference type="Proteomes" id="UP000001463"/>
    </source>
</evidence>
<evidence type="ECO:0000256" key="1">
    <source>
        <dbReference type="SAM" id="Phobius"/>
    </source>
</evidence>
<dbReference type="EMBL" id="AY954967">
    <property type="protein sequence ID" value="AAX91946.1"/>
    <property type="molecule type" value="Genomic_DNA"/>
</dbReference>
<organism evidence="2 3">
    <name type="scientific">Staphylococcus phage 92</name>
    <dbReference type="NCBI Taxonomy" id="2908151"/>
    <lineage>
        <taxon>Viruses</taxon>
        <taxon>Duplodnaviria</taxon>
        <taxon>Heunggongvirae</taxon>
        <taxon>Uroviricota</taxon>
        <taxon>Caudoviricetes</taxon>
        <taxon>Azeredovirinae</taxon>
        <taxon>Phietavirus</taxon>
        <taxon>Phietavirus pv92</taxon>
    </lineage>
</organism>
<feature type="transmembrane region" description="Helical" evidence="1">
    <location>
        <begin position="7"/>
        <end position="30"/>
    </location>
</feature>
<evidence type="ECO:0000313" key="2">
    <source>
        <dbReference type="EMBL" id="AAX91946.1"/>
    </source>
</evidence>
<reference evidence="2 3" key="1">
    <citation type="journal article" date="2005" name="Proc. Natl. Acad. Sci. U.S.A.">
        <title>The complete genomes and proteomes of 27 Staphylococcus aureus bacteriophages.</title>
        <authorList>
            <person name="Kwan T."/>
            <person name="Liu J."/>
            <person name="Dubow M."/>
            <person name="Gros P."/>
            <person name="Pelletier J."/>
        </authorList>
    </citation>
    <scope>NUCLEOTIDE SEQUENCE</scope>
</reference>
<keyword evidence="3" id="KW-1185">Reference proteome</keyword>
<keyword evidence="1" id="KW-0472">Membrane</keyword>
<keyword evidence="1" id="KW-1133">Transmembrane helix</keyword>
<keyword evidence="1" id="KW-0812">Transmembrane</keyword>